<protein>
    <submittedName>
        <fullName evidence="10">Interleukin-21 receptor isoform X1</fullName>
    </submittedName>
</protein>
<reference evidence="10" key="1">
    <citation type="submission" date="2023-08" db="EMBL/GenBank/DDBJ databases">
        <authorList>
            <person name="Alioto T."/>
            <person name="Alioto T."/>
            <person name="Gomez Garrido J."/>
        </authorList>
    </citation>
    <scope>NUCLEOTIDE SEQUENCE</scope>
</reference>
<keyword evidence="4" id="KW-1133">Transmembrane helix</keyword>
<evidence type="ECO:0000256" key="4">
    <source>
        <dbReference type="ARBA" id="ARBA00022989"/>
    </source>
</evidence>
<name>A0AAV1H4U3_XYRNO</name>
<dbReference type="GO" id="GO:0004896">
    <property type="term" value="F:cytokine receptor activity"/>
    <property type="evidence" value="ECO:0007669"/>
    <property type="project" value="TreeGrafter"/>
</dbReference>
<dbReference type="InterPro" id="IPR036116">
    <property type="entry name" value="FN3_sf"/>
</dbReference>
<dbReference type="EMBL" id="OY660882">
    <property type="protein sequence ID" value="CAJ1080848.1"/>
    <property type="molecule type" value="Genomic_DNA"/>
</dbReference>
<dbReference type="PANTHER" id="PTHR23037:SF7">
    <property type="entry name" value="INTERLEUKIN-21 RECEPTOR"/>
    <property type="match status" value="1"/>
</dbReference>
<feature type="signal peptide" evidence="8">
    <location>
        <begin position="1"/>
        <end position="27"/>
    </location>
</feature>
<keyword evidence="7" id="KW-0325">Glycoprotein</keyword>
<accession>A0AAV1H4U3</accession>
<evidence type="ECO:0000256" key="8">
    <source>
        <dbReference type="SAM" id="SignalP"/>
    </source>
</evidence>
<evidence type="ECO:0000256" key="7">
    <source>
        <dbReference type="ARBA" id="ARBA00023180"/>
    </source>
</evidence>
<dbReference type="Proteomes" id="UP001178508">
    <property type="component" value="Chromosome 19"/>
</dbReference>
<sequence length="482" mass="53988">MPGPCAVMVRCCPPKLMMLMVTLLVFAKIVCLHGNAVTAVNNNLHCVSDYVSIINCSLNNEPSPNSSDSNSTYWLTVVETYQELEFVCMLIKNNVDSSCSVKIYNPYTDDDYGSNDFTDNDSFDISLCHNQSNGAKICKQLMKEFEPFKNVKPNPPCCLNLSHQSGRYHFTWNSTYEQYSWFTTLANEMMFQLHYYKKGDKLNVLSHGKISVAKANYSVDDHNFLPDTEYLARVRSSPNQAYFEGQWSSWSSEVNWRTKPAVNVNSFKSGLGKVFVPLCVMAPLVLLLCCAPVKKWRKSSFIPTPAPYFHTLYNDCHGDFKSWVVTQENTTNMLKAEETLQIDALTKCAEVQEGKVGLEEEKSQSQFQHEFMGGSTYGNITDPCHDTSLLGVPYAVSTMSPLSHSGGLFEGLYFSSWELKDSAPGSPAEGDSGCWLSSHSSLEKDSPWYCNEYCTLSAFQQISPVTAMTSCTNREEQSGCQS</sequence>
<dbReference type="AlphaFoldDB" id="A0AAV1H4U3"/>
<evidence type="ECO:0000256" key="6">
    <source>
        <dbReference type="ARBA" id="ARBA00023170"/>
    </source>
</evidence>
<dbReference type="PANTHER" id="PTHR23037">
    <property type="entry name" value="CYTOKINE RECEPTOR"/>
    <property type="match status" value="1"/>
</dbReference>
<evidence type="ECO:0000256" key="1">
    <source>
        <dbReference type="ARBA" id="ARBA00004479"/>
    </source>
</evidence>
<keyword evidence="6 10" id="KW-0675">Receptor</keyword>
<keyword evidence="3 8" id="KW-0732">Signal</keyword>
<dbReference type="SUPFAM" id="SSF49265">
    <property type="entry name" value="Fibronectin type III"/>
    <property type="match status" value="1"/>
</dbReference>
<organism evidence="10 11">
    <name type="scientific">Xyrichtys novacula</name>
    <name type="common">Pearly razorfish</name>
    <name type="synonym">Hemipteronotus novacula</name>
    <dbReference type="NCBI Taxonomy" id="13765"/>
    <lineage>
        <taxon>Eukaryota</taxon>
        <taxon>Metazoa</taxon>
        <taxon>Chordata</taxon>
        <taxon>Craniata</taxon>
        <taxon>Vertebrata</taxon>
        <taxon>Euteleostomi</taxon>
        <taxon>Actinopterygii</taxon>
        <taxon>Neopterygii</taxon>
        <taxon>Teleostei</taxon>
        <taxon>Neoteleostei</taxon>
        <taxon>Acanthomorphata</taxon>
        <taxon>Eupercaria</taxon>
        <taxon>Labriformes</taxon>
        <taxon>Labridae</taxon>
        <taxon>Xyrichtys</taxon>
    </lineage>
</organism>
<evidence type="ECO:0000313" key="11">
    <source>
        <dbReference type="Proteomes" id="UP001178508"/>
    </source>
</evidence>
<keyword evidence="11" id="KW-1185">Reference proteome</keyword>
<evidence type="ECO:0000256" key="5">
    <source>
        <dbReference type="ARBA" id="ARBA00023136"/>
    </source>
</evidence>
<feature type="domain" description="Fibronectin type-III" evidence="9">
    <location>
        <begin position="152"/>
        <end position="261"/>
    </location>
</feature>
<dbReference type="Gene3D" id="2.60.40.10">
    <property type="entry name" value="Immunoglobulins"/>
    <property type="match status" value="1"/>
</dbReference>
<dbReference type="PROSITE" id="PS50853">
    <property type="entry name" value="FN3"/>
    <property type="match status" value="1"/>
</dbReference>
<feature type="chain" id="PRO_5043886316" evidence="8">
    <location>
        <begin position="28"/>
        <end position="482"/>
    </location>
</feature>
<dbReference type="CDD" id="cd00063">
    <property type="entry name" value="FN3"/>
    <property type="match status" value="1"/>
</dbReference>
<comment type="subcellular location">
    <subcellularLocation>
        <location evidence="1">Membrane</location>
        <topology evidence="1">Single-pass type I membrane protein</topology>
    </subcellularLocation>
</comment>
<dbReference type="InterPro" id="IPR003961">
    <property type="entry name" value="FN3_dom"/>
</dbReference>
<proteinExistence type="predicted"/>
<evidence type="ECO:0000259" key="9">
    <source>
        <dbReference type="PROSITE" id="PS50853"/>
    </source>
</evidence>
<evidence type="ECO:0000313" key="10">
    <source>
        <dbReference type="EMBL" id="CAJ1080848.1"/>
    </source>
</evidence>
<gene>
    <name evidence="10" type="ORF">XNOV1_A002969</name>
</gene>
<keyword evidence="2" id="KW-0812">Transmembrane</keyword>
<evidence type="ECO:0000256" key="3">
    <source>
        <dbReference type="ARBA" id="ARBA00022729"/>
    </source>
</evidence>
<keyword evidence="5" id="KW-0472">Membrane</keyword>
<dbReference type="InterPro" id="IPR013783">
    <property type="entry name" value="Ig-like_fold"/>
</dbReference>
<dbReference type="GO" id="GO:0009897">
    <property type="term" value="C:external side of plasma membrane"/>
    <property type="evidence" value="ECO:0007669"/>
    <property type="project" value="TreeGrafter"/>
</dbReference>
<evidence type="ECO:0000256" key="2">
    <source>
        <dbReference type="ARBA" id="ARBA00022692"/>
    </source>
</evidence>